<organism evidence="2 3">
    <name type="scientific">Solanum tuberosum</name>
    <name type="common">Potato</name>
    <dbReference type="NCBI Taxonomy" id="4113"/>
    <lineage>
        <taxon>Eukaryota</taxon>
        <taxon>Viridiplantae</taxon>
        <taxon>Streptophyta</taxon>
        <taxon>Embryophyta</taxon>
        <taxon>Tracheophyta</taxon>
        <taxon>Spermatophyta</taxon>
        <taxon>Magnoliopsida</taxon>
        <taxon>eudicotyledons</taxon>
        <taxon>Gunneridae</taxon>
        <taxon>Pentapetalae</taxon>
        <taxon>asterids</taxon>
        <taxon>lamiids</taxon>
        <taxon>Solanales</taxon>
        <taxon>Solanaceae</taxon>
        <taxon>Solanoideae</taxon>
        <taxon>Solaneae</taxon>
        <taxon>Solanum</taxon>
    </lineage>
</organism>
<evidence type="ECO:0008006" key="4">
    <source>
        <dbReference type="Google" id="ProtNLM"/>
    </source>
</evidence>
<sequence>MARPKVVGRDMPPRKRAPGIIINEDAAASQAKATKLPTSCGKGQELARHLFLRHRRSALIVTEYMPLTSPLLRRAELSSKRLNDPSTIRTPKDTTPPPVTDQAVVPAPPSQGPSLWFMNRIKVEGLRTIIDEKTLSMDGFPTHGIRDKMLLDCFYRGLGLENRGVAGQLSPVGLIRQPYAVVSQLLDHMTKTNMETKKDQDLATLLALLDFLTKKIMEFENVFEKCRLASKMSSRRLTKEVFETLNSTHCFRASRLGGIIPAREGPV</sequence>
<dbReference type="AlphaFoldDB" id="M1DS26"/>
<dbReference type="PANTHER" id="PTHR33180:SF31">
    <property type="entry name" value="POLYPROTEIN PROTEIN"/>
    <property type="match status" value="1"/>
</dbReference>
<dbReference type="PaxDb" id="4113-PGSC0003DMT400093493"/>
<dbReference type="Gramene" id="PGSC0003DMT400093493">
    <property type="protein sequence ID" value="PGSC0003DMT400093493"/>
    <property type="gene ID" value="PGSC0003DMG400043064"/>
</dbReference>
<evidence type="ECO:0000313" key="3">
    <source>
        <dbReference type="Proteomes" id="UP000011115"/>
    </source>
</evidence>
<dbReference type="EnsemblPlants" id="PGSC0003DMT400093493">
    <property type="protein sequence ID" value="PGSC0003DMT400093493"/>
    <property type="gene ID" value="PGSC0003DMG400043064"/>
</dbReference>
<dbReference type="HOGENOM" id="CLU_1043556_0_0_1"/>
<reference evidence="2" key="2">
    <citation type="submission" date="2015-06" db="UniProtKB">
        <authorList>
            <consortium name="EnsemblPlants"/>
        </authorList>
    </citation>
    <scope>IDENTIFICATION</scope>
    <source>
        <strain evidence="2">DM1-3 516 R44</strain>
    </source>
</reference>
<reference evidence="3" key="1">
    <citation type="journal article" date="2011" name="Nature">
        <title>Genome sequence and analysis of the tuber crop potato.</title>
        <authorList>
            <consortium name="The Potato Genome Sequencing Consortium"/>
        </authorList>
    </citation>
    <scope>NUCLEOTIDE SEQUENCE [LARGE SCALE GENOMIC DNA]</scope>
    <source>
        <strain evidence="3">cv. DM1-3 516 R44</strain>
    </source>
</reference>
<evidence type="ECO:0000313" key="2">
    <source>
        <dbReference type="EnsemblPlants" id="PGSC0003DMT400093493"/>
    </source>
</evidence>
<protein>
    <recommendedName>
        <fullName evidence="4">Integrase core domain containing protein</fullName>
    </recommendedName>
</protein>
<accession>M1DS26</accession>
<dbReference type="PANTHER" id="PTHR33180">
    <property type="entry name" value="PHOTOSYSTEM II CP43 REACTION CENTER PROTEIN"/>
    <property type="match status" value="1"/>
</dbReference>
<proteinExistence type="predicted"/>
<evidence type="ECO:0000256" key="1">
    <source>
        <dbReference type="SAM" id="MobiDB-lite"/>
    </source>
</evidence>
<feature type="region of interest" description="Disordered" evidence="1">
    <location>
        <begin position="78"/>
        <end position="108"/>
    </location>
</feature>
<dbReference type="InParanoid" id="M1DS26"/>
<dbReference type="Proteomes" id="UP000011115">
    <property type="component" value="Unassembled WGS sequence"/>
</dbReference>
<keyword evidence="3" id="KW-1185">Reference proteome</keyword>
<name>M1DS26_SOLTU</name>